<evidence type="ECO:0008006" key="5">
    <source>
        <dbReference type="Google" id="ProtNLM"/>
    </source>
</evidence>
<feature type="compositionally biased region" description="Basic and acidic residues" evidence="1">
    <location>
        <begin position="1"/>
        <end position="11"/>
    </location>
</feature>
<proteinExistence type="predicted"/>
<dbReference type="OrthoDB" id="40134at2759"/>
<feature type="transmembrane region" description="Helical" evidence="2">
    <location>
        <begin position="58"/>
        <end position="81"/>
    </location>
</feature>
<keyword evidence="2" id="KW-0472">Membrane</keyword>
<reference evidence="3" key="1">
    <citation type="submission" date="2021-10" db="EMBL/GenBank/DDBJ databases">
        <authorList>
            <person name="Piombo E."/>
        </authorList>
    </citation>
    <scope>NUCLEOTIDE SEQUENCE</scope>
</reference>
<keyword evidence="2" id="KW-0812">Transmembrane</keyword>
<organism evidence="3 4">
    <name type="scientific">Clonostachys rhizophaga</name>
    <dbReference type="NCBI Taxonomy" id="160324"/>
    <lineage>
        <taxon>Eukaryota</taxon>
        <taxon>Fungi</taxon>
        <taxon>Dikarya</taxon>
        <taxon>Ascomycota</taxon>
        <taxon>Pezizomycotina</taxon>
        <taxon>Sordariomycetes</taxon>
        <taxon>Hypocreomycetidae</taxon>
        <taxon>Hypocreales</taxon>
        <taxon>Bionectriaceae</taxon>
        <taxon>Clonostachys</taxon>
    </lineage>
</organism>
<dbReference type="Proteomes" id="UP000696573">
    <property type="component" value="Unassembled WGS sequence"/>
</dbReference>
<evidence type="ECO:0000256" key="2">
    <source>
        <dbReference type="SAM" id="Phobius"/>
    </source>
</evidence>
<evidence type="ECO:0000313" key="4">
    <source>
        <dbReference type="Proteomes" id="UP000696573"/>
    </source>
</evidence>
<sequence>MEESKRDHLHEDPEDPLAKSIANGQTVTEDAVFGDITAEGPKHRSVGWVGTVIKMMKLCIGLGILSIPATFDAFGICGYSYRIIDS</sequence>
<feature type="region of interest" description="Disordered" evidence="1">
    <location>
        <begin position="1"/>
        <end position="22"/>
    </location>
</feature>
<protein>
    <recommendedName>
        <fullName evidence="5">Amino acid transporter transmembrane domain-containing protein</fullName>
    </recommendedName>
</protein>
<accession>A0A9N9VRU2</accession>
<evidence type="ECO:0000313" key="3">
    <source>
        <dbReference type="EMBL" id="CAH0035659.1"/>
    </source>
</evidence>
<evidence type="ECO:0000256" key="1">
    <source>
        <dbReference type="SAM" id="MobiDB-lite"/>
    </source>
</evidence>
<dbReference type="EMBL" id="CABFNQ020000755">
    <property type="protein sequence ID" value="CAH0035659.1"/>
    <property type="molecule type" value="Genomic_DNA"/>
</dbReference>
<comment type="caution">
    <text evidence="3">The sequence shown here is derived from an EMBL/GenBank/DDBJ whole genome shotgun (WGS) entry which is preliminary data.</text>
</comment>
<keyword evidence="2" id="KW-1133">Transmembrane helix</keyword>
<name>A0A9N9VRU2_9HYPO</name>
<gene>
    <name evidence="3" type="ORF">CRHIZ90672A_00018589</name>
</gene>
<dbReference type="AlphaFoldDB" id="A0A9N9VRU2"/>
<keyword evidence="4" id="KW-1185">Reference proteome</keyword>